<dbReference type="Proteomes" id="UP000777935">
    <property type="component" value="Unassembled WGS sequence"/>
</dbReference>
<evidence type="ECO:0000313" key="3">
    <source>
        <dbReference type="Proteomes" id="UP000777935"/>
    </source>
</evidence>
<dbReference type="NCBIfam" id="TIGR03373">
    <property type="entry name" value="VI_minor_4"/>
    <property type="match status" value="1"/>
</dbReference>
<dbReference type="InterPro" id="IPR017748">
    <property type="entry name" value="TagF"/>
</dbReference>
<dbReference type="RefSeq" id="WP_174134982.1">
    <property type="nucleotide sequence ID" value="NZ_JABUFE010000001.1"/>
</dbReference>
<dbReference type="InterPro" id="IPR038225">
    <property type="entry name" value="TagF_sf"/>
</dbReference>
<dbReference type="Gene3D" id="3.60.40.10">
    <property type="entry name" value="PPM-type phosphatase domain"/>
    <property type="match status" value="1"/>
</dbReference>
<dbReference type="PROSITE" id="PS51746">
    <property type="entry name" value="PPM_2"/>
    <property type="match status" value="1"/>
</dbReference>
<sequence length="450" mass="49792">MAENNGRHSGYFGKIPTHGDFVSNYMDRSFITRLDDWLQACIRESQSQLEDGWLDAYLVSPVWRIAFPAKVWGPLPVLAVMMPSVDRVGRYFPLVLTTTLPQPKITAKRLRSADYWFNQAERLVLSTLEQDFSLPAFDAAAQQLSPPSTYKIIDDQPYEPGEDPLSVSWWTKDTIRRPIITPGLPKPEEFKKFLARPAEQKPLVAEVKAPVAEDTPVETNPDQPASVSLDLAYGASSTRGAMSRINADGWYVSDNKQLSMVVGGQGDMPINASVAKTINDMMATVDKSFSMNELVAETQELLRRSHDLLRSQNLPNRPSPASSVAVLLIQEQRYSLLWAGDVRAYLLRDGELHRLSRDHSDTKMPVVLTRSIGGANKFELDSAIGHVRDGDKFLLCSAGVHKALTENDIRETLFNEATPDKTATVLTQDAVIGGGSLDATALAMFLSAKT</sequence>
<dbReference type="EMBL" id="JABUFE010000001">
    <property type="protein sequence ID" value="NSX53726.1"/>
    <property type="molecule type" value="Genomic_DNA"/>
</dbReference>
<dbReference type="Pfam" id="PF00481">
    <property type="entry name" value="PP2C"/>
    <property type="match status" value="1"/>
</dbReference>
<feature type="domain" description="PPM-type phosphatase" evidence="1">
    <location>
        <begin position="232"/>
        <end position="446"/>
    </location>
</feature>
<name>A0ABX2IP24_9RHOB</name>
<reference evidence="2 3" key="1">
    <citation type="submission" date="2020-06" db="EMBL/GenBank/DDBJ databases">
        <title>Sulfitobacter algicola sp. nov., isolated from green algae.</title>
        <authorList>
            <person name="Wang C."/>
        </authorList>
    </citation>
    <scope>NUCLEOTIDE SEQUENCE [LARGE SCALE GENOMIC DNA]</scope>
    <source>
        <strain evidence="2 3">1151</strain>
    </source>
</reference>
<organism evidence="2 3">
    <name type="scientific">Parasulfitobacter algicola</name>
    <dbReference type="NCBI Taxonomy" id="2614809"/>
    <lineage>
        <taxon>Bacteria</taxon>
        <taxon>Pseudomonadati</taxon>
        <taxon>Pseudomonadota</taxon>
        <taxon>Alphaproteobacteria</taxon>
        <taxon>Rhodobacterales</taxon>
        <taxon>Roseobacteraceae</taxon>
        <taxon>Parasulfitobacter</taxon>
    </lineage>
</organism>
<accession>A0ABX2IP24</accession>
<keyword evidence="3" id="KW-1185">Reference proteome</keyword>
<dbReference type="InterPro" id="IPR036457">
    <property type="entry name" value="PPM-type-like_dom_sf"/>
</dbReference>
<evidence type="ECO:0000259" key="1">
    <source>
        <dbReference type="PROSITE" id="PS51746"/>
    </source>
</evidence>
<dbReference type="Gene3D" id="3.40.1730.10">
    <property type="entry name" value="pa0076 domain"/>
    <property type="match status" value="1"/>
</dbReference>
<dbReference type="SMART" id="SM00332">
    <property type="entry name" value="PP2Cc"/>
    <property type="match status" value="1"/>
</dbReference>
<dbReference type="InterPro" id="IPR001932">
    <property type="entry name" value="PPM-type_phosphatase-like_dom"/>
</dbReference>
<comment type="caution">
    <text evidence="2">The sequence shown here is derived from an EMBL/GenBank/DDBJ whole genome shotgun (WGS) entry which is preliminary data.</text>
</comment>
<evidence type="ECO:0000313" key="2">
    <source>
        <dbReference type="EMBL" id="NSX53726.1"/>
    </source>
</evidence>
<protein>
    <submittedName>
        <fullName evidence="2">Type VI secretion system-associated protein TagF</fullName>
    </submittedName>
</protein>
<dbReference type="SMART" id="SM00331">
    <property type="entry name" value="PP2C_SIG"/>
    <property type="match status" value="1"/>
</dbReference>
<dbReference type="Pfam" id="PF09867">
    <property type="entry name" value="TagF_N"/>
    <property type="match status" value="1"/>
</dbReference>
<proteinExistence type="predicted"/>
<gene>
    <name evidence="2" type="primary">tagF</name>
    <name evidence="2" type="ORF">HRQ87_02830</name>
</gene>
<dbReference type="SUPFAM" id="SSF81606">
    <property type="entry name" value="PP2C-like"/>
    <property type="match status" value="1"/>
</dbReference>